<accession>A0A1H4BYB1</accession>
<dbReference type="InterPro" id="IPR036291">
    <property type="entry name" value="NAD(P)-bd_dom_sf"/>
</dbReference>
<sequence length="226" mass="25177">MNNTNENKSVVMLGASGAVGTQALNRFLKSKQLTSLILLGRRSIDAIQADFVQQHEINIFDPATYESFVKNASVGICTLGVGEPSKMSKEEFLKIDKQAVLDFARICKKNGVQHFELLSSVGISATSSNFFLRTKGELVAELEKLHFDRLSIFQPSMILTPTNRYGLSQAIVLKVWPKLNFILQGKWRKYRGIAVEKLGTAIANNIFTTGKGLEILQYDDFNKISN</sequence>
<dbReference type="PANTHER" id="PTHR14097:SF7">
    <property type="entry name" value="OXIDOREDUCTASE HTATIP2"/>
    <property type="match status" value="1"/>
</dbReference>
<protein>
    <submittedName>
        <fullName evidence="1">Uncharacterized conserved protein YbjT, contains NAD(P)-binding and DUF2867 domains</fullName>
    </submittedName>
</protein>
<dbReference type="Proteomes" id="UP000198951">
    <property type="component" value="Unassembled WGS sequence"/>
</dbReference>
<dbReference type="PANTHER" id="PTHR14097">
    <property type="entry name" value="OXIDOREDUCTASE HTATIP2"/>
    <property type="match status" value="1"/>
</dbReference>
<keyword evidence="2" id="KW-1185">Reference proteome</keyword>
<name>A0A1H4BYB1_9FLAO</name>
<evidence type="ECO:0000313" key="2">
    <source>
        <dbReference type="Proteomes" id="UP000198951"/>
    </source>
</evidence>
<dbReference type="STRING" id="150146.SAMN05443667_105130"/>
<organism evidence="1 2">
    <name type="scientific">Flavobacterium gillisiae</name>
    <dbReference type="NCBI Taxonomy" id="150146"/>
    <lineage>
        <taxon>Bacteria</taxon>
        <taxon>Pseudomonadati</taxon>
        <taxon>Bacteroidota</taxon>
        <taxon>Flavobacteriia</taxon>
        <taxon>Flavobacteriales</taxon>
        <taxon>Flavobacteriaceae</taxon>
        <taxon>Flavobacterium</taxon>
    </lineage>
</organism>
<dbReference type="SUPFAM" id="SSF51735">
    <property type="entry name" value="NAD(P)-binding Rossmann-fold domains"/>
    <property type="match status" value="1"/>
</dbReference>
<dbReference type="AlphaFoldDB" id="A0A1H4BYB1"/>
<dbReference type="EMBL" id="FNRD01000005">
    <property type="protein sequence ID" value="SEA53047.1"/>
    <property type="molecule type" value="Genomic_DNA"/>
</dbReference>
<dbReference type="Gene3D" id="3.40.50.720">
    <property type="entry name" value="NAD(P)-binding Rossmann-like Domain"/>
    <property type="match status" value="1"/>
</dbReference>
<gene>
    <name evidence="1" type="ORF">SAMN05443667_105130</name>
</gene>
<evidence type="ECO:0000313" key="1">
    <source>
        <dbReference type="EMBL" id="SEA53047.1"/>
    </source>
</evidence>
<reference evidence="2" key="1">
    <citation type="submission" date="2016-10" db="EMBL/GenBank/DDBJ databases">
        <authorList>
            <person name="Varghese N."/>
            <person name="Submissions S."/>
        </authorList>
    </citation>
    <scope>NUCLEOTIDE SEQUENCE [LARGE SCALE GENOMIC DNA]</scope>
    <source>
        <strain evidence="2">DSM 22376</strain>
    </source>
</reference>
<dbReference type="RefSeq" id="WP_218133007.1">
    <property type="nucleotide sequence ID" value="NZ_FNRD01000005.1"/>
</dbReference>
<proteinExistence type="predicted"/>